<dbReference type="InterPro" id="IPR036869">
    <property type="entry name" value="J_dom_sf"/>
</dbReference>
<evidence type="ECO:0000256" key="5">
    <source>
        <dbReference type="SAM" id="MobiDB-lite"/>
    </source>
</evidence>
<feature type="region of interest" description="Disordered" evidence="5">
    <location>
        <begin position="131"/>
        <end position="154"/>
    </location>
</feature>
<dbReference type="PANTHER" id="PTHR44140">
    <property type="entry name" value="LD25575P"/>
    <property type="match status" value="1"/>
</dbReference>
<keyword evidence="2" id="KW-0732">Signal</keyword>
<comment type="subcellular location">
    <subcellularLocation>
        <location evidence="1">Endoplasmic reticulum</location>
    </subcellularLocation>
</comment>
<dbReference type="Proteomes" id="UP001153365">
    <property type="component" value="Unassembled WGS sequence"/>
</dbReference>
<protein>
    <recommendedName>
        <fullName evidence="6">J domain-containing protein</fullName>
    </recommendedName>
</protein>
<evidence type="ECO:0000256" key="4">
    <source>
        <dbReference type="PROSITE-ProRule" id="PRU00339"/>
    </source>
</evidence>
<evidence type="ECO:0000256" key="2">
    <source>
        <dbReference type="ARBA" id="ARBA00022729"/>
    </source>
</evidence>
<keyword evidence="8" id="KW-1185">Reference proteome</keyword>
<dbReference type="Pfam" id="PF00226">
    <property type="entry name" value="DnaJ"/>
    <property type="match status" value="1"/>
</dbReference>
<dbReference type="SMART" id="SM00028">
    <property type="entry name" value="TPR"/>
    <property type="match status" value="2"/>
</dbReference>
<proteinExistence type="predicted"/>
<gene>
    <name evidence="7" type="ORF">PPACK8108_LOCUS19264</name>
</gene>
<dbReference type="PROSITE" id="PS50005">
    <property type="entry name" value="TPR"/>
    <property type="match status" value="1"/>
</dbReference>
<evidence type="ECO:0000313" key="7">
    <source>
        <dbReference type="EMBL" id="CAH7684836.1"/>
    </source>
</evidence>
<dbReference type="GO" id="GO:0005783">
    <property type="term" value="C:endoplasmic reticulum"/>
    <property type="evidence" value="ECO:0007669"/>
    <property type="project" value="UniProtKB-SubCell"/>
</dbReference>
<keyword evidence="3" id="KW-0256">Endoplasmic reticulum</keyword>
<dbReference type="CDD" id="cd06257">
    <property type="entry name" value="DnaJ"/>
    <property type="match status" value="1"/>
</dbReference>
<dbReference type="AlphaFoldDB" id="A0AAV0BFL9"/>
<name>A0AAV0BFL9_PHAPC</name>
<dbReference type="Gene3D" id="1.10.287.110">
    <property type="entry name" value="DnaJ domain"/>
    <property type="match status" value="1"/>
</dbReference>
<dbReference type="PRINTS" id="PR00625">
    <property type="entry name" value="JDOMAIN"/>
</dbReference>
<dbReference type="GO" id="GO:0034975">
    <property type="term" value="P:protein folding in endoplasmic reticulum"/>
    <property type="evidence" value="ECO:0007669"/>
    <property type="project" value="TreeGrafter"/>
</dbReference>
<dbReference type="Pfam" id="PF14559">
    <property type="entry name" value="TPR_19"/>
    <property type="match status" value="1"/>
</dbReference>
<dbReference type="EMBL" id="CALTRL010005689">
    <property type="protein sequence ID" value="CAH7684836.1"/>
    <property type="molecule type" value="Genomic_DNA"/>
</dbReference>
<reference evidence="7" key="1">
    <citation type="submission" date="2022-06" db="EMBL/GenBank/DDBJ databases">
        <authorList>
            <consortium name="SYNGENTA / RWTH Aachen University"/>
        </authorList>
    </citation>
    <scope>NUCLEOTIDE SEQUENCE</scope>
</reference>
<evidence type="ECO:0000313" key="8">
    <source>
        <dbReference type="Proteomes" id="UP001153365"/>
    </source>
</evidence>
<dbReference type="SUPFAM" id="SSF48452">
    <property type="entry name" value="TPR-like"/>
    <property type="match status" value="2"/>
</dbReference>
<evidence type="ECO:0000256" key="1">
    <source>
        <dbReference type="ARBA" id="ARBA00004240"/>
    </source>
</evidence>
<dbReference type="PROSITE" id="PS50076">
    <property type="entry name" value="DNAJ_2"/>
    <property type="match status" value="1"/>
</dbReference>
<feature type="region of interest" description="Disordered" evidence="5">
    <location>
        <begin position="506"/>
        <end position="530"/>
    </location>
</feature>
<evidence type="ECO:0000259" key="6">
    <source>
        <dbReference type="PROSITE" id="PS50076"/>
    </source>
</evidence>
<dbReference type="InterPro" id="IPR019734">
    <property type="entry name" value="TPR_rpt"/>
</dbReference>
<evidence type="ECO:0000256" key="3">
    <source>
        <dbReference type="ARBA" id="ARBA00022824"/>
    </source>
</evidence>
<dbReference type="InterPro" id="IPR011990">
    <property type="entry name" value="TPR-like_helical_dom_sf"/>
</dbReference>
<feature type="repeat" description="TPR" evidence="4">
    <location>
        <begin position="45"/>
        <end position="78"/>
    </location>
</feature>
<dbReference type="Gene3D" id="1.25.40.10">
    <property type="entry name" value="Tetratricopeptide repeat domain"/>
    <property type="match status" value="1"/>
</dbReference>
<keyword evidence="4" id="KW-0802">TPR repeat</keyword>
<comment type="caution">
    <text evidence="7">The sequence shown here is derived from an EMBL/GenBank/DDBJ whole genome shotgun (WGS) entry which is preliminary data.</text>
</comment>
<feature type="domain" description="J" evidence="6">
    <location>
        <begin position="452"/>
        <end position="513"/>
    </location>
</feature>
<dbReference type="GO" id="GO:0051087">
    <property type="term" value="F:protein-folding chaperone binding"/>
    <property type="evidence" value="ECO:0007669"/>
    <property type="project" value="TreeGrafter"/>
</dbReference>
<dbReference type="PANTHER" id="PTHR44140:SF2">
    <property type="entry name" value="LD25575P"/>
    <property type="match status" value="1"/>
</dbReference>
<dbReference type="SUPFAM" id="SSF46565">
    <property type="entry name" value="Chaperone J-domain"/>
    <property type="match status" value="1"/>
</dbReference>
<dbReference type="SMART" id="SM00271">
    <property type="entry name" value="DnaJ"/>
    <property type="match status" value="1"/>
</dbReference>
<accession>A0AAV0BFL9</accession>
<feature type="compositionally biased region" description="Polar residues" evidence="5">
    <location>
        <begin position="517"/>
        <end position="526"/>
    </location>
</feature>
<sequence length="561" mass="63025">MLIRQLEQVRLRGFSRSLIILIIIQLFNRQTISSSSDSSSQTRTTSQLISQANSLLASGQASKALELYDQALERDPDDYLTIYKKATTQMSLGHLKHASQSFQRVLDLKDFHRARIQLSKINLSQGDYQATRSTLSRSDQQDGSSSSSKGEKDEIEKIYEDLEKVENHHRQAVKHQKAKRWDRCVDESSQAIKISPMSLELRRIRANCNLVQAHLQESVGDLSRIAQLSPNSATDSIRLSTVSYMYLSDPLEKALQPIKQCLHSDPESKPCKKFFRSFKGLDKDLKKMKNFMDSNGFRSSLKILRGTKGNRQEGLIHRTEELIKLSGSIDGLKAIGIDELIIPSELKDLESHSILLKNLYSSTCRSLVELEETVTSSSSSSEDDYCGRLLGLDGEDPWGLTAKADKLLKSEDWEDALRLLRDANERTGEESKTILERLKRAQKGLKLSKQKDYYKVLGVPRNVDERALKKAYRKATLKAHPDKGGSQAKMTALNEAYEVLSNPELRARYDNGDDPNDPQSGGSNPFFQGGSGGNFHPIFQQFFQQASSGQSGGQTYSFKFG</sequence>
<organism evidence="7 8">
    <name type="scientific">Phakopsora pachyrhizi</name>
    <name type="common">Asian soybean rust disease fungus</name>
    <dbReference type="NCBI Taxonomy" id="170000"/>
    <lineage>
        <taxon>Eukaryota</taxon>
        <taxon>Fungi</taxon>
        <taxon>Dikarya</taxon>
        <taxon>Basidiomycota</taxon>
        <taxon>Pucciniomycotina</taxon>
        <taxon>Pucciniomycetes</taxon>
        <taxon>Pucciniales</taxon>
        <taxon>Phakopsoraceae</taxon>
        <taxon>Phakopsora</taxon>
    </lineage>
</organism>
<dbReference type="InterPro" id="IPR001623">
    <property type="entry name" value="DnaJ_domain"/>
</dbReference>
<dbReference type="InterPro" id="IPR051727">
    <property type="entry name" value="DnaJ_C3_Co-chaperones"/>
</dbReference>
<dbReference type="GO" id="GO:0051787">
    <property type="term" value="F:misfolded protein binding"/>
    <property type="evidence" value="ECO:0007669"/>
    <property type="project" value="TreeGrafter"/>
</dbReference>